<protein>
    <submittedName>
        <fullName evidence="3">DUF881 domain-containing protein</fullName>
    </submittedName>
</protein>
<proteinExistence type="inferred from homology"/>
<dbReference type="Pfam" id="PF05949">
    <property type="entry name" value="DUF881"/>
    <property type="match status" value="1"/>
</dbReference>
<dbReference type="GO" id="GO:0005886">
    <property type="term" value="C:plasma membrane"/>
    <property type="evidence" value="ECO:0007669"/>
    <property type="project" value="TreeGrafter"/>
</dbReference>
<dbReference type="PANTHER" id="PTHR37313:SF1">
    <property type="entry name" value="UPF0749 PROTEIN RV1823"/>
    <property type="match status" value="1"/>
</dbReference>
<evidence type="ECO:0000313" key="3">
    <source>
        <dbReference type="EMBL" id="QWZ09838.1"/>
    </source>
</evidence>
<evidence type="ECO:0000256" key="1">
    <source>
        <dbReference type="ARBA" id="ARBA00009108"/>
    </source>
</evidence>
<dbReference type="RefSeq" id="WP_216941684.1">
    <property type="nucleotide sequence ID" value="NZ_CP077062.1"/>
</dbReference>
<evidence type="ECO:0000256" key="2">
    <source>
        <dbReference type="SAM" id="MobiDB-lite"/>
    </source>
</evidence>
<dbReference type="KEGG" id="nps:KRR39_08960"/>
<name>A0A975T1C7_9ACTN</name>
<keyword evidence="4" id="KW-1185">Reference proteome</keyword>
<reference evidence="3" key="1">
    <citation type="submission" date="2021-06" db="EMBL/GenBank/DDBJ databases">
        <title>Complete genome sequence of Nocardioides sp. G188.</title>
        <authorList>
            <person name="Im W.-T."/>
        </authorList>
    </citation>
    <scope>NUCLEOTIDE SEQUENCE</scope>
    <source>
        <strain evidence="3">G188</strain>
    </source>
</reference>
<evidence type="ECO:0000313" key="4">
    <source>
        <dbReference type="Proteomes" id="UP000683575"/>
    </source>
</evidence>
<organism evidence="3 4">
    <name type="scientific">Nocardioides panacis</name>
    <dbReference type="NCBI Taxonomy" id="2849501"/>
    <lineage>
        <taxon>Bacteria</taxon>
        <taxon>Bacillati</taxon>
        <taxon>Actinomycetota</taxon>
        <taxon>Actinomycetes</taxon>
        <taxon>Propionibacteriales</taxon>
        <taxon>Nocardioidaceae</taxon>
        <taxon>Nocardioides</taxon>
    </lineage>
</organism>
<dbReference type="Proteomes" id="UP000683575">
    <property type="component" value="Chromosome"/>
</dbReference>
<gene>
    <name evidence="3" type="ORF">KRR39_08960</name>
</gene>
<sequence>MNDPPPQAVMGLLNYITATSLDEDYAHVSRRRRRSGDTPEGRTRGPGTAAMLVLALFGVLVATAGVQTARNADESASSRQSLVGQVNARKAQLAAQRASVASLTRSVAALQDNNLAATTQGRAVRARLDRLGVQTGAVAATGPGIRVVVDDAPGATQDNQLVLDQDLQKLVNSLWLIGAEAISVNGQRLTNLSAIREAGGAITVNFKSLGGPYTVSAIGNKNQMAAQLLDTEGGRTWLALRSGFGLRFDVNSEDSMTLPASSRTTLLHARQPERLR</sequence>
<feature type="region of interest" description="Disordered" evidence="2">
    <location>
        <begin position="27"/>
        <end position="46"/>
    </location>
</feature>
<comment type="similarity">
    <text evidence="1">Belongs to the UPF0749 family.</text>
</comment>
<dbReference type="AlphaFoldDB" id="A0A975T1C7"/>
<accession>A0A975T1C7</accession>
<dbReference type="EMBL" id="CP077062">
    <property type="protein sequence ID" value="QWZ09838.1"/>
    <property type="molecule type" value="Genomic_DNA"/>
</dbReference>
<dbReference type="InterPro" id="IPR010273">
    <property type="entry name" value="DUF881"/>
</dbReference>
<dbReference type="PANTHER" id="PTHR37313">
    <property type="entry name" value="UPF0749 PROTEIN RV1825"/>
    <property type="match status" value="1"/>
</dbReference>